<evidence type="ECO:0000313" key="2">
    <source>
        <dbReference type="Proteomes" id="UP000600877"/>
    </source>
</evidence>
<comment type="caution">
    <text evidence="1">The sequence shown here is derived from an EMBL/GenBank/DDBJ whole genome shotgun (WGS) entry which is preliminary data.</text>
</comment>
<dbReference type="RefSeq" id="WP_189373501.1">
    <property type="nucleotide sequence ID" value="NZ_BMYW01000004.1"/>
</dbReference>
<reference evidence="2" key="1">
    <citation type="journal article" date="2019" name="Int. J. Syst. Evol. Microbiol.">
        <title>The Global Catalogue of Microorganisms (GCM) 10K type strain sequencing project: providing services to taxonomists for standard genome sequencing and annotation.</title>
        <authorList>
            <consortium name="The Broad Institute Genomics Platform"/>
            <consortium name="The Broad Institute Genome Sequencing Center for Infectious Disease"/>
            <person name="Wu L."/>
            <person name="Ma J."/>
        </authorList>
    </citation>
    <scope>NUCLEOTIDE SEQUENCE [LARGE SCALE GENOMIC DNA]</scope>
    <source>
        <strain evidence="2">KCTC 32041</strain>
    </source>
</reference>
<gene>
    <name evidence="1" type="ORF">GCM10011290_14680</name>
</gene>
<proteinExistence type="predicted"/>
<evidence type="ECO:0000313" key="1">
    <source>
        <dbReference type="EMBL" id="GGX88125.1"/>
    </source>
</evidence>
<dbReference type="Proteomes" id="UP000600877">
    <property type="component" value="Unassembled WGS sequence"/>
</dbReference>
<protein>
    <submittedName>
        <fullName evidence="1">Uncharacterized protein</fullName>
    </submittedName>
</protein>
<sequence>MTRSLPVEPAAALSTLLVLADAREADGHTLLRLGHQQNALLLARPAELDEWLHGHGKSVLLLAAGELCLPALTVLAHHPQRALGALLLSPSGDLAAATPLPFPSLTVCHPPQAHWPRLTSTVAFASRWGSRLHTLRGEGDAALGELRLLLQQLRRQVEGWPQGNL</sequence>
<dbReference type="Gene3D" id="3.40.50.1820">
    <property type="entry name" value="alpha/beta hydrolase"/>
    <property type="match status" value="1"/>
</dbReference>
<dbReference type="InterPro" id="IPR029058">
    <property type="entry name" value="AB_hydrolase_fold"/>
</dbReference>
<organism evidence="1 2">
    <name type="scientific">Vogesella alkaliphila</name>
    <dbReference type="NCBI Taxonomy" id="1193621"/>
    <lineage>
        <taxon>Bacteria</taxon>
        <taxon>Pseudomonadati</taxon>
        <taxon>Pseudomonadota</taxon>
        <taxon>Betaproteobacteria</taxon>
        <taxon>Neisseriales</taxon>
        <taxon>Chromobacteriaceae</taxon>
        <taxon>Vogesella</taxon>
    </lineage>
</organism>
<dbReference type="EMBL" id="BMYW01000004">
    <property type="protein sequence ID" value="GGX88125.1"/>
    <property type="molecule type" value="Genomic_DNA"/>
</dbReference>
<name>A0ABQ2YNG5_9NEIS</name>
<accession>A0ABQ2YNG5</accession>
<keyword evidence="2" id="KW-1185">Reference proteome</keyword>